<organism evidence="1">
    <name type="scientific">Rhizophora mucronata</name>
    <name type="common">Asiatic mangrove</name>
    <dbReference type="NCBI Taxonomy" id="61149"/>
    <lineage>
        <taxon>Eukaryota</taxon>
        <taxon>Viridiplantae</taxon>
        <taxon>Streptophyta</taxon>
        <taxon>Embryophyta</taxon>
        <taxon>Tracheophyta</taxon>
        <taxon>Spermatophyta</taxon>
        <taxon>Magnoliopsida</taxon>
        <taxon>eudicotyledons</taxon>
        <taxon>Gunneridae</taxon>
        <taxon>Pentapetalae</taxon>
        <taxon>rosids</taxon>
        <taxon>fabids</taxon>
        <taxon>Malpighiales</taxon>
        <taxon>Rhizophoraceae</taxon>
        <taxon>Rhizophora</taxon>
    </lineage>
</organism>
<dbReference type="AlphaFoldDB" id="A0A2P2PAF9"/>
<name>A0A2P2PAF9_RHIMU</name>
<proteinExistence type="predicted"/>
<reference evidence="1" key="1">
    <citation type="submission" date="2018-02" db="EMBL/GenBank/DDBJ databases">
        <title>Rhizophora mucronata_Transcriptome.</title>
        <authorList>
            <person name="Meera S.P."/>
            <person name="Sreeshan A."/>
            <person name="Augustine A."/>
        </authorList>
    </citation>
    <scope>NUCLEOTIDE SEQUENCE</scope>
    <source>
        <tissue evidence="1">Leaf</tissue>
    </source>
</reference>
<dbReference type="EMBL" id="GGEC01071127">
    <property type="protein sequence ID" value="MBX51611.1"/>
    <property type="molecule type" value="Transcribed_RNA"/>
</dbReference>
<protein>
    <submittedName>
        <fullName evidence="1">Uncharacterized protein</fullName>
    </submittedName>
</protein>
<accession>A0A2P2PAF9</accession>
<sequence length="25" mass="2763">MIVSSGQRFKLCNTSSTLFSPCLDK</sequence>
<evidence type="ECO:0000313" key="1">
    <source>
        <dbReference type="EMBL" id="MBX51611.1"/>
    </source>
</evidence>